<dbReference type="AlphaFoldDB" id="A0A291BAA8"/>
<reference evidence="2" key="1">
    <citation type="submission" date="2017-04" db="EMBL/GenBank/DDBJ databases">
        <title>Genome evolution of the luminous symbionts of deep sea anglerfish.</title>
        <authorList>
            <person name="Hendry T.A."/>
        </authorList>
    </citation>
    <scope>NUCLEOTIDE SEQUENCE [LARGE SCALE GENOMIC DNA]</scope>
</reference>
<protein>
    <submittedName>
        <fullName evidence="1">Mobile element protein</fullName>
    </submittedName>
</protein>
<dbReference type="EMBL" id="CP020660">
    <property type="protein sequence ID" value="ATF09940.1"/>
    <property type="molecule type" value="Genomic_DNA"/>
</dbReference>
<evidence type="ECO:0000313" key="1">
    <source>
        <dbReference type="EMBL" id="ATF09940.1"/>
    </source>
</evidence>
<gene>
    <name evidence="1" type="ORF">BTN50_1466</name>
</gene>
<name>A0A291BAA8_9GAMM</name>
<keyword evidence="2" id="KW-1185">Reference proteome</keyword>
<evidence type="ECO:0000313" key="2">
    <source>
        <dbReference type="Proteomes" id="UP000218160"/>
    </source>
</evidence>
<accession>A0A291BAA8</accession>
<dbReference type="KEGG" id="elux:BTN50_1466"/>
<organism evidence="1 2">
    <name type="scientific">Candidatus Enterovibrio altilux</name>
    <dbReference type="NCBI Taxonomy" id="1927128"/>
    <lineage>
        <taxon>Bacteria</taxon>
        <taxon>Pseudomonadati</taxon>
        <taxon>Pseudomonadota</taxon>
        <taxon>Gammaproteobacteria</taxon>
        <taxon>Vibrionales</taxon>
        <taxon>Vibrionaceae</taxon>
        <taxon>Enterovibrio</taxon>
    </lineage>
</organism>
<sequence length="52" mass="6353">MHKLHYKATNWKQYNQDLINRDSLAFWIAEEAIQLWNQTKPGNRRKPHLFSD</sequence>
<dbReference type="Proteomes" id="UP000218160">
    <property type="component" value="Chromosome 1"/>
</dbReference>
<proteinExistence type="predicted"/>